<accession>A0A1M5GCP6</accession>
<name>A0A1M5GCP6_9SPHI</name>
<dbReference type="Proteomes" id="UP000184287">
    <property type="component" value="Unassembled WGS sequence"/>
</dbReference>
<dbReference type="GO" id="GO:0005524">
    <property type="term" value="F:ATP binding"/>
    <property type="evidence" value="ECO:0007669"/>
    <property type="project" value="UniProtKB-KW"/>
</dbReference>
<proteinExistence type="predicted"/>
<dbReference type="GO" id="GO:0140664">
    <property type="term" value="F:ATP-dependent DNA damage sensor activity"/>
    <property type="evidence" value="ECO:0007669"/>
    <property type="project" value="InterPro"/>
</dbReference>
<keyword evidence="6" id="KW-1185">Reference proteome</keyword>
<evidence type="ECO:0000259" key="4">
    <source>
        <dbReference type="SMART" id="SM00534"/>
    </source>
</evidence>
<evidence type="ECO:0000256" key="2">
    <source>
        <dbReference type="ARBA" id="ARBA00022840"/>
    </source>
</evidence>
<keyword evidence="2" id="KW-0067">ATP-binding</keyword>
<dbReference type="InterPro" id="IPR045076">
    <property type="entry name" value="MutS"/>
</dbReference>
<feature type="domain" description="DNA mismatch repair proteins mutS family" evidence="4">
    <location>
        <begin position="277"/>
        <end position="462"/>
    </location>
</feature>
<gene>
    <name evidence="5" type="ORF">SAMN04488522_104161</name>
</gene>
<keyword evidence="1" id="KW-0547">Nucleotide-binding</keyword>
<dbReference type="SUPFAM" id="SSF52540">
    <property type="entry name" value="P-loop containing nucleoside triphosphate hydrolases"/>
    <property type="match status" value="1"/>
</dbReference>
<evidence type="ECO:0000313" key="5">
    <source>
        <dbReference type="EMBL" id="SHG01525.1"/>
    </source>
</evidence>
<reference evidence="6" key="1">
    <citation type="submission" date="2016-11" db="EMBL/GenBank/DDBJ databases">
        <authorList>
            <person name="Varghese N."/>
            <person name="Submissions S."/>
        </authorList>
    </citation>
    <scope>NUCLEOTIDE SEQUENCE [LARGE SCALE GENOMIC DNA]</scope>
    <source>
        <strain evidence="6">DSM 16990</strain>
    </source>
</reference>
<evidence type="ECO:0000313" key="6">
    <source>
        <dbReference type="Proteomes" id="UP000184287"/>
    </source>
</evidence>
<dbReference type="Gene3D" id="3.40.50.300">
    <property type="entry name" value="P-loop containing nucleotide triphosphate hydrolases"/>
    <property type="match status" value="1"/>
</dbReference>
<dbReference type="AlphaFoldDB" id="A0A1M5GCP6"/>
<dbReference type="InterPro" id="IPR000432">
    <property type="entry name" value="DNA_mismatch_repair_MutS_C"/>
</dbReference>
<dbReference type="PANTHER" id="PTHR11361">
    <property type="entry name" value="DNA MISMATCH REPAIR PROTEIN MUTS FAMILY MEMBER"/>
    <property type="match status" value="1"/>
</dbReference>
<evidence type="ECO:0000256" key="1">
    <source>
        <dbReference type="ARBA" id="ARBA00022741"/>
    </source>
</evidence>
<dbReference type="STRING" id="288992.SAMN04488522_104161"/>
<evidence type="ECO:0000256" key="3">
    <source>
        <dbReference type="ARBA" id="ARBA00023125"/>
    </source>
</evidence>
<dbReference type="GO" id="GO:0006298">
    <property type="term" value="P:mismatch repair"/>
    <property type="evidence" value="ECO:0007669"/>
    <property type="project" value="InterPro"/>
</dbReference>
<organism evidence="5 6">
    <name type="scientific">Pedobacter caeni</name>
    <dbReference type="NCBI Taxonomy" id="288992"/>
    <lineage>
        <taxon>Bacteria</taxon>
        <taxon>Pseudomonadati</taxon>
        <taxon>Bacteroidota</taxon>
        <taxon>Sphingobacteriia</taxon>
        <taxon>Sphingobacteriales</taxon>
        <taxon>Sphingobacteriaceae</taxon>
        <taxon>Pedobacter</taxon>
    </lineage>
</organism>
<dbReference type="EMBL" id="FQUQ01000004">
    <property type="protein sequence ID" value="SHG01525.1"/>
    <property type="molecule type" value="Genomic_DNA"/>
</dbReference>
<dbReference type="InterPro" id="IPR036187">
    <property type="entry name" value="DNA_mismatch_repair_MutS_sf"/>
</dbReference>
<protein>
    <submittedName>
        <fullName evidence="5">MutS domain V</fullName>
    </submittedName>
</protein>
<dbReference type="Pfam" id="PF00488">
    <property type="entry name" value="MutS_V"/>
    <property type="match status" value="1"/>
</dbReference>
<keyword evidence="3" id="KW-0238">DNA-binding</keyword>
<dbReference type="Gene3D" id="1.10.1420.10">
    <property type="match status" value="1"/>
</dbReference>
<sequence>MSFGENCCNVLITFHGILIADAMSFKMDAQSYRDLNVFTDGSGSDPIVQLFRWTKTIGGKEMIRDMMGKPSSDIDFLNRRKEAIQYFYDKKIVLEVKAEQLDLIEHYLKFNKAHSRNNILDALVYFIQKRSGSDYYTISSGLLHLIRLLKYLSGFTEILLTEDAPEHLKAIGQRIGQVLELDQLKVARGWNRKRLRFYQLSRLDHACRGKLKSEIKALLLLVYELDAFETISNTARTKGLSFPVYSGANEVKVSLTGLFHPSIDQAVKNNLALEKGENITFLTGSNMAGKSSLLKSLSLAIYLSHLGFPVPATQMETTIFNGLLSTINLPDNLNQGLSHYYSEVKRVKEAVSTLLEQERMFIIFDELFRGTNVKDAFDASLLIISELSHVHNSIFFISTHIVELADELRRFENISFKYMDTFFKEGKPVFTYQLKEGVSQERLGMYIIEQEGIIEIIRQVSKKTIGLSLS</sequence>
<dbReference type="SUPFAM" id="SSF48334">
    <property type="entry name" value="DNA repair protein MutS, domain III"/>
    <property type="match status" value="1"/>
</dbReference>
<dbReference type="PANTHER" id="PTHR11361:SF99">
    <property type="entry name" value="DNA MISMATCH REPAIR PROTEIN"/>
    <property type="match status" value="1"/>
</dbReference>
<dbReference type="SMART" id="SM00534">
    <property type="entry name" value="MUTSac"/>
    <property type="match status" value="1"/>
</dbReference>
<dbReference type="GO" id="GO:0030983">
    <property type="term" value="F:mismatched DNA binding"/>
    <property type="evidence" value="ECO:0007669"/>
    <property type="project" value="InterPro"/>
</dbReference>
<dbReference type="InterPro" id="IPR027417">
    <property type="entry name" value="P-loop_NTPase"/>
</dbReference>